<dbReference type="OrthoDB" id="7479636at2759"/>
<sequence length="329" mass="38173">MYSFQTCLQNFHVFIRRGRRFIRTSKGNIAAFDQKALPLESIRLLHVPRSYRPREIICLTETWLCEQIDSSDLFDDRYLVFRKDRDSFTSSFKRGGGVIIAIKKNISVSQIHFPLIDLECIWISDKLKFGKKLLLCVLYLPPASGIDRNDLCGEFGFSGCLLFADDLKFFRQIRSNADAALLPNDLDNLYEWCIVNKLLLHVEKCSILSFTRKSQPIFYSYQINDILLRRCRSKSVTDLGVTFHTRLDFTQHIHNIVSMACTKLGFIKFNTRHFSGVLALKKIIRFDAKLTLANSLEYLHTPSRSFKFRFPNNFENIKDETILKLTALG</sequence>
<dbReference type="Proteomes" id="UP000499080">
    <property type="component" value="Unassembled WGS sequence"/>
</dbReference>
<dbReference type="InterPro" id="IPR036691">
    <property type="entry name" value="Endo/exonu/phosph_ase_sf"/>
</dbReference>
<organism evidence="1 2">
    <name type="scientific">Araneus ventricosus</name>
    <name type="common">Orbweaver spider</name>
    <name type="synonym">Epeira ventricosa</name>
    <dbReference type="NCBI Taxonomy" id="182803"/>
    <lineage>
        <taxon>Eukaryota</taxon>
        <taxon>Metazoa</taxon>
        <taxon>Ecdysozoa</taxon>
        <taxon>Arthropoda</taxon>
        <taxon>Chelicerata</taxon>
        <taxon>Arachnida</taxon>
        <taxon>Araneae</taxon>
        <taxon>Araneomorphae</taxon>
        <taxon>Entelegynae</taxon>
        <taxon>Araneoidea</taxon>
        <taxon>Araneidae</taxon>
        <taxon>Araneus</taxon>
    </lineage>
</organism>
<accession>A0A4Y2SU14</accession>
<reference evidence="1 2" key="1">
    <citation type="journal article" date="2019" name="Sci. Rep.">
        <title>Orb-weaving spider Araneus ventricosus genome elucidates the spidroin gene catalogue.</title>
        <authorList>
            <person name="Kono N."/>
            <person name="Nakamura H."/>
            <person name="Ohtoshi R."/>
            <person name="Moran D.A.P."/>
            <person name="Shinohara A."/>
            <person name="Yoshida Y."/>
            <person name="Fujiwara M."/>
            <person name="Mori M."/>
            <person name="Tomita M."/>
            <person name="Arakawa K."/>
        </authorList>
    </citation>
    <scope>NUCLEOTIDE SEQUENCE [LARGE SCALE GENOMIC DNA]</scope>
</reference>
<dbReference type="SUPFAM" id="SSF56219">
    <property type="entry name" value="DNase I-like"/>
    <property type="match status" value="1"/>
</dbReference>
<gene>
    <name evidence="1" type="ORF">AVEN_71173_1</name>
</gene>
<proteinExistence type="predicted"/>
<evidence type="ECO:0000313" key="1">
    <source>
        <dbReference type="EMBL" id="GBN90679.1"/>
    </source>
</evidence>
<name>A0A4Y2SU14_ARAVE</name>
<dbReference type="EMBL" id="BGPR01023472">
    <property type="protein sequence ID" value="GBN90679.1"/>
    <property type="molecule type" value="Genomic_DNA"/>
</dbReference>
<keyword evidence="2" id="KW-1185">Reference proteome</keyword>
<comment type="caution">
    <text evidence="1">The sequence shown here is derived from an EMBL/GenBank/DDBJ whole genome shotgun (WGS) entry which is preliminary data.</text>
</comment>
<dbReference type="Gene3D" id="3.60.10.10">
    <property type="entry name" value="Endonuclease/exonuclease/phosphatase"/>
    <property type="match status" value="1"/>
</dbReference>
<evidence type="ECO:0000313" key="2">
    <source>
        <dbReference type="Proteomes" id="UP000499080"/>
    </source>
</evidence>
<dbReference type="AlphaFoldDB" id="A0A4Y2SU14"/>
<protein>
    <recommendedName>
        <fullName evidence="3">Reverse transcriptase domain-containing protein</fullName>
    </recommendedName>
</protein>
<evidence type="ECO:0008006" key="3">
    <source>
        <dbReference type="Google" id="ProtNLM"/>
    </source>
</evidence>